<evidence type="ECO:0000313" key="8">
    <source>
        <dbReference type="Proteomes" id="UP000320735"/>
    </source>
</evidence>
<name>A0A5C6BM85_9PLAN</name>
<keyword evidence="2" id="KW-0479">Metal-binding</keyword>
<dbReference type="Proteomes" id="UP000320735">
    <property type="component" value="Unassembled WGS sequence"/>
</dbReference>
<evidence type="ECO:0000256" key="1">
    <source>
        <dbReference type="ARBA" id="ARBA00008779"/>
    </source>
</evidence>
<proteinExistence type="inferred from homology"/>
<evidence type="ECO:0000256" key="2">
    <source>
        <dbReference type="ARBA" id="ARBA00022723"/>
    </source>
</evidence>
<dbReference type="EMBL" id="SJPP01000001">
    <property type="protein sequence ID" value="TWU11594.1"/>
    <property type="molecule type" value="Genomic_DNA"/>
</dbReference>
<dbReference type="Pfam" id="PF00884">
    <property type="entry name" value="Sulfatase"/>
    <property type="match status" value="1"/>
</dbReference>
<dbReference type="PANTHER" id="PTHR42693:SF53">
    <property type="entry name" value="ENDO-4-O-SULFATASE"/>
    <property type="match status" value="1"/>
</dbReference>
<dbReference type="EC" id="3.1.6.1" evidence="7"/>
<feature type="signal peptide" evidence="5">
    <location>
        <begin position="1"/>
        <end position="21"/>
    </location>
</feature>
<keyword evidence="3 7" id="KW-0378">Hydrolase</keyword>
<feature type="domain" description="Sulfatase N-terminal" evidence="6">
    <location>
        <begin position="26"/>
        <end position="355"/>
    </location>
</feature>
<reference evidence="7 8" key="1">
    <citation type="submission" date="2019-02" db="EMBL/GenBank/DDBJ databases">
        <title>Deep-cultivation of Planctomycetes and their phenomic and genomic characterization uncovers novel biology.</title>
        <authorList>
            <person name="Wiegand S."/>
            <person name="Jogler M."/>
            <person name="Boedeker C."/>
            <person name="Pinto D."/>
            <person name="Vollmers J."/>
            <person name="Rivas-Marin E."/>
            <person name="Kohn T."/>
            <person name="Peeters S.H."/>
            <person name="Heuer A."/>
            <person name="Rast P."/>
            <person name="Oberbeckmann S."/>
            <person name="Bunk B."/>
            <person name="Jeske O."/>
            <person name="Meyerdierks A."/>
            <person name="Storesund J.E."/>
            <person name="Kallscheuer N."/>
            <person name="Luecker S."/>
            <person name="Lage O.M."/>
            <person name="Pohl T."/>
            <person name="Merkel B.J."/>
            <person name="Hornburger P."/>
            <person name="Mueller R.-W."/>
            <person name="Bruemmer F."/>
            <person name="Labrenz M."/>
            <person name="Spormann A.M."/>
            <person name="Op Den Camp H."/>
            <person name="Overmann J."/>
            <person name="Amann R."/>
            <person name="Jetten M.S.M."/>
            <person name="Mascher T."/>
            <person name="Medema M.H."/>
            <person name="Devos D.P."/>
            <person name="Kaster A.-K."/>
            <person name="Ovreas L."/>
            <person name="Rohde M."/>
            <person name="Galperin M.Y."/>
            <person name="Jogler C."/>
        </authorList>
    </citation>
    <scope>NUCLEOTIDE SEQUENCE [LARGE SCALE GENOMIC DNA]</scope>
    <source>
        <strain evidence="7 8">CA54</strain>
    </source>
</reference>
<dbReference type="InterPro" id="IPR017850">
    <property type="entry name" value="Alkaline_phosphatase_core_sf"/>
</dbReference>
<accession>A0A5C6BM85</accession>
<dbReference type="RefSeq" id="WP_146369183.1">
    <property type="nucleotide sequence ID" value="NZ_SJPP01000001.1"/>
</dbReference>
<evidence type="ECO:0000256" key="4">
    <source>
        <dbReference type="ARBA" id="ARBA00022837"/>
    </source>
</evidence>
<dbReference type="PROSITE" id="PS00523">
    <property type="entry name" value="SULFATASE_1"/>
    <property type="match status" value="1"/>
</dbReference>
<evidence type="ECO:0000313" key="7">
    <source>
        <dbReference type="EMBL" id="TWU11594.1"/>
    </source>
</evidence>
<evidence type="ECO:0000256" key="5">
    <source>
        <dbReference type="SAM" id="SignalP"/>
    </source>
</evidence>
<dbReference type="InterPro" id="IPR050738">
    <property type="entry name" value="Sulfatase"/>
</dbReference>
<dbReference type="PANTHER" id="PTHR42693">
    <property type="entry name" value="ARYLSULFATASE FAMILY MEMBER"/>
    <property type="match status" value="1"/>
</dbReference>
<evidence type="ECO:0000259" key="6">
    <source>
        <dbReference type="Pfam" id="PF00884"/>
    </source>
</evidence>
<dbReference type="InterPro" id="IPR024607">
    <property type="entry name" value="Sulfatase_CS"/>
</dbReference>
<comment type="similarity">
    <text evidence="1">Belongs to the sulfatase family.</text>
</comment>
<evidence type="ECO:0000256" key="3">
    <source>
        <dbReference type="ARBA" id="ARBA00022801"/>
    </source>
</evidence>
<dbReference type="Gene3D" id="3.40.720.10">
    <property type="entry name" value="Alkaline Phosphatase, subunit A"/>
    <property type="match status" value="1"/>
</dbReference>
<dbReference type="AlphaFoldDB" id="A0A5C6BM85"/>
<protein>
    <submittedName>
        <fullName evidence="7">Arylsulfatase</fullName>
        <ecNumber evidence="7">3.1.6.1</ecNumber>
    </submittedName>
</protein>
<keyword evidence="8" id="KW-1185">Reference proteome</keyword>
<gene>
    <name evidence="7" type="ORF">CA54_04010</name>
</gene>
<dbReference type="SUPFAM" id="SSF53649">
    <property type="entry name" value="Alkaline phosphatase-like"/>
    <property type="match status" value="1"/>
</dbReference>
<comment type="caution">
    <text evidence="7">The sequence shown here is derived from an EMBL/GenBank/DDBJ whole genome shotgun (WGS) entry which is preliminary data.</text>
</comment>
<dbReference type="OrthoDB" id="9762324at2"/>
<organism evidence="7 8">
    <name type="scientific">Symmachiella macrocystis</name>
    <dbReference type="NCBI Taxonomy" id="2527985"/>
    <lineage>
        <taxon>Bacteria</taxon>
        <taxon>Pseudomonadati</taxon>
        <taxon>Planctomycetota</taxon>
        <taxon>Planctomycetia</taxon>
        <taxon>Planctomycetales</taxon>
        <taxon>Planctomycetaceae</taxon>
        <taxon>Symmachiella</taxon>
    </lineage>
</organism>
<keyword evidence="4" id="KW-0106">Calcium</keyword>
<keyword evidence="5" id="KW-0732">Signal</keyword>
<dbReference type="GO" id="GO:0046872">
    <property type="term" value="F:metal ion binding"/>
    <property type="evidence" value="ECO:0007669"/>
    <property type="project" value="UniProtKB-KW"/>
</dbReference>
<dbReference type="GO" id="GO:0004065">
    <property type="term" value="F:arylsulfatase activity"/>
    <property type="evidence" value="ECO:0007669"/>
    <property type="project" value="UniProtKB-EC"/>
</dbReference>
<feature type="chain" id="PRO_5022742714" evidence="5">
    <location>
        <begin position="22"/>
        <end position="497"/>
    </location>
</feature>
<sequence length="497" mass="56431" precursor="true">MPRILFLVGCLALGFPATVLAAERPPNLVLIMTDNHGPWTLGCYGNPDIKTPHIDRFAARGTLFLHAMANNAVCSPTRASVLTGLMPCQHGVHRFLSGPTQIGPEAYNTLEEFDTLPSILVQNGYVAGLCGKWHLGGEIEPHEGFSHWITKPAGSSAGFYDQRVIENGEIRTEPKYLTDLWTEHGVRFIQQNRDQPFFLFLSYNGPYGLGRAMREPIRNRHAADYADLPLDSFPRTEPQPWNHNYGSWIGDKQVIRKYAAEISGIDDGVGRIMQALDEQNLTENTLVVFMADQGLSGGHAGYWGMGDHTRPLTAFDWTMTIPLIFQWPGKVTAGHREERIVSNYDLLPTILSQLGLSAPTPSKLQRPGRDFSAMLRGESISWENEHFYEFENVRAIRTNRWKYIERIHQRPNELYDLVHDPQEHHNLYGDSDFADQVIPLRKRLYQFFEKHADPKWDLWRGGGTKTDLFTEKFFGIKNPYTPSQYLPDGPLPAYRAP</sequence>
<dbReference type="InterPro" id="IPR000917">
    <property type="entry name" value="Sulfatase_N"/>
</dbReference>